<gene>
    <name evidence="1" type="ORF">AVEN_83347_1</name>
</gene>
<accession>A0A4Y2MTR9</accession>
<dbReference type="OrthoDB" id="6134037at2759"/>
<dbReference type="PANTHER" id="PTHR46704">
    <property type="entry name" value="CXC DOMAIN-CONTAINING PROTEIN-RELATED"/>
    <property type="match status" value="1"/>
</dbReference>
<protein>
    <recommendedName>
        <fullName evidence="3">Tesmin/TSO1-like CXC domain-containing protein</fullName>
    </recommendedName>
</protein>
<dbReference type="AlphaFoldDB" id="A0A4Y2MTR9"/>
<comment type="caution">
    <text evidence="1">The sequence shown here is derived from an EMBL/GenBank/DDBJ whole genome shotgun (WGS) entry which is preliminary data.</text>
</comment>
<organism evidence="1 2">
    <name type="scientific">Araneus ventricosus</name>
    <name type="common">Orbweaver spider</name>
    <name type="synonym">Epeira ventricosa</name>
    <dbReference type="NCBI Taxonomy" id="182803"/>
    <lineage>
        <taxon>Eukaryota</taxon>
        <taxon>Metazoa</taxon>
        <taxon>Ecdysozoa</taxon>
        <taxon>Arthropoda</taxon>
        <taxon>Chelicerata</taxon>
        <taxon>Arachnida</taxon>
        <taxon>Araneae</taxon>
        <taxon>Araneomorphae</taxon>
        <taxon>Entelegynae</taxon>
        <taxon>Araneoidea</taxon>
        <taxon>Araneidae</taxon>
        <taxon>Araneus</taxon>
    </lineage>
</organism>
<evidence type="ECO:0000313" key="1">
    <source>
        <dbReference type="EMBL" id="GBN29016.1"/>
    </source>
</evidence>
<name>A0A4Y2MTR9_ARAVE</name>
<dbReference type="EMBL" id="BGPR01007722">
    <property type="protein sequence ID" value="GBN29016.1"/>
    <property type="molecule type" value="Genomic_DNA"/>
</dbReference>
<proteinExistence type="predicted"/>
<sequence>MILGNLIYGNNGPNPDVDEKALSKDEWYLPDCKKSILFLHEISGCDTTSGFYGKGKLQTVQLFNHNKYLQDIPEIFSNPKSSYTDIERAGEKFIIALYSNTKKEENSLNKMRHDCFNKLVGQASSAILLPKLPPTTEAAHQHCRRTFHQVQTWQGECLKPSSWGWKLENKSLTPIYTTKGPAPAKIVSLITCGCNKGCGKKCKCVRANLRCTTLCKNCRGQSCINTEAIDIIEEEEEEDNDII</sequence>
<evidence type="ECO:0008006" key="3">
    <source>
        <dbReference type="Google" id="ProtNLM"/>
    </source>
</evidence>
<dbReference type="PANTHER" id="PTHR46704:SF1">
    <property type="entry name" value="TELOMERE LENGTH REGULATION PROTEIN TEL2 HOMOLOG"/>
    <property type="match status" value="1"/>
</dbReference>
<keyword evidence="2" id="KW-1185">Reference proteome</keyword>
<dbReference type="Proteomes" id="UP000499080">
    <property type="component" value="Unassembled WGS sequence"/>
</dbReference>
<evidence type="ECO:0000313" key="2">
    <source>
        <dbReference type="Proteomes" id="UP000499080"/>
    </source>
</evidence>
<reference evidence="1 2" key="1">
    <citation type="journal article" date="2019" name="Sci. Rep.">
        <title>Orb-weaving spider Araneus ventricosus genome elucidates the spidroin gene catalogue.</title>
        <authorList>
            <person name="Kono N."/>
            <person name="Nakamura H."/>
            <person name="Ohtoshi R."/>
            <person name="Moran D.A.P."/>
            <person name="Shinohara A."/>
            <person name="Yoshida Y."/>
            <person name="Fujiwara M."/>
            <person name="Mori M."/>
            <person name="Tomita M."/>
            <person name="Arakawa K."/>
        </authorList>
    </citation>
    <scope>NUCLEOTIDE SEQUENCE [LARGE SCALE GENOMIC DNA]</scope>
</reference>